<dbReference type="Pfam" id="PF07331">
    <property type="entry name" value="TctB"/>
    <property type="match status" value="1"/>
</dbReference>
<dbReference type="Proteomes" id="UP000053331">
    <property type="component" value="Unassembled WGS sequence"/>
</dbReference>
<dbReference type="AlphaFoldDB" id="A0A0F8BH14"/>
<protein>
    <recommendedName>
        <fullName evidence="2">DUF1468 domain-containing protein</fullName>
    </recommendedName>
</protein>
<evidence type="ECO:0000313" key="3">
    <source>
        <dbReference type="EMBL" id="KKF39473.1"/>
    </source>
</evidence>
<sequence length="171" mass="18355">MVKQRIADAADRVSVGTLLSHPLSVGFILVSLVVIYAASNFPNDSLFGPSFFPILTSVGIIVFAVADMLNGAETELEMGDIDVRPPAVVLGLLVAYVLVMPILGFWVGSMLFLGVLLYYSGIRSLLLLVGLSLGVPTLLFYVFGRIFLVRLPEAIVPVSRLLPQLPLVVGL</sequence>
<feature type="transmembrane region" description="Helical" evidence="1">
    <location>
        <begin position="12"/>
        <end position="38"/>
    </location>
</feature>
<organism evidence="3 4">
    <name type="scientific">Halorubrum saccharovorum</name>
    <dbReference type="NCBI Taxonomy" id="2248"/>
    <lineage>
        <taxon>Archaea</taxon>
        <taxon>Methanobacteriati</taxon>
        <taxon>Methanobacteriota</taxon>
        <taxon>Stenosarchaea group</taxon>
        <taxon>Halobacteria</taxon>
        <taxon>Halobacteriales</taxon>
        <taxon>Haloferacaceae</taxon>
        <taxon>Halorubrum</taxon>
    </lineage>
</organism>
<dbReference type="InterPro" id="IPR009936">
    <property type="entry name" value="DUF1468"/>
</dbReference>
<keyword evidence="1" id="KW-1133">Transmembrane helix</keyword>
<gene>
    <name evidence="3" type="ORF">FK85_28250</name>
</gene>
<feature type="transmembrane region" description="Helical" evidence="1">
    <location>
        <begin position="50"/>
        <end position="69"/>
    </location>
</feature>
<dbReference type="EMBL" id="JNFH02000047">
    <property type="protein sequence ID" value="KKF39473.1"/>
    <property type="molecule type" value="Genomic_DNA"/>
</dbReference>
<feature type="transmembrane region" description="Helical" evidence="1">
    <location>
        <begin position="125"/>
        <end position="143"/>
    </location>
</feature>
<keyword evidence="1" id="KW-0812">Transmembrane</keyword>
<evidence type="ECO:0000256" key="1">
    <source>
        <dbReference type="SAM" id="Phobius"/>
    </source>
</evidence>
<keyword evidence="1" id="KW-0472">Membrane</keyword>
<evidence type="ECO:0000313" key="4">
    <source>
        <dbReference type="Proteomes" id="UP000053331"/>
    </source>
</evidence>
<feature type="domain" description="DUF1468" evidence="2">
    <location>
        <begin position="25"/>
        <end position="152"/>
    </location>
</feature>
<proteinExistence type="predicted"/>
<dbReference type="OrthoDB" id="327405at2157"/>
<name>A0A0F8BH14_9EURY</name>
<dbReference type="RefSeq" id="WP_050025544.1">
    <property type="nucleotide sequence ID" value="NZ_JNFH02000047.1"/>
</dbReference>
<comment type="caution">
    <text evidence="3">The sequence shown here is derived from an EMBL/GenBank/DDBJ whole genome shotgun (WGS) entry which is preliminary data.</text>
</comment>
<reference evidence="3 4" key="1">
    <citation type="journal article" date="2015" name="Genome Announc.">
        <title>Draft genome sequence of a Halorubrum H3 strain isolated from the burlinskoye salt lake (Altai Krai, Russia).</title>
        <authorList>
            <person name="Rozanov A.S."/>
            <person name="Bryanskaya A.V."/>
            <person name="Malup T.K."/>
            <person name="Kotenko A.V."/>
            <person name="Peltek S.E."/>
        </authorList>
    </citation>
    <scope>NUCLEOTIDE SEQUENCE [LARGE SCALE GENOMIC DNA]</scope>
    <source>
        <strain evidence="3 4">H3</strain>
    </source>
</reference>
<keyword evidence="4" id="KW-1185">Reference proteome</keyword>
<evidence type="ECO:0000259" key="2">
    <source>
        <dbReference type="Pfam" id="PF07331"/>
    </source>
</evidence>
<accession>A0A0F8BH14</accession>
<feature type="transmembrane region" description="Helical" evidence="1">
    <location>
        <begin position="90"/>
        <end position="119"/>
    </location>
</feature>